<sequence>MDAQGNKEELDRRFKVLSTRTFEHDRKFIVTVEKLPSVKTIIKQPIIPGESSAGAFDTFSLEIQQEKCKNLDFESMVIFRQTSYAAKIIVDSVFPFTEITSKALSFLKAISELGLTHVHSVATIARLLSSSSCNFCPNFGF</sequence>
<dbReference type="AlphaFoldDB" id="A0A4Z1KIS7"/>
<accession>A0A4Z1KIS7</accession>
<reference evidence="1 2" key="1">
    <citation type="submission" date="2017-12" db="EMBL/GenBank/DDBJ databases">
        <title>Comparative genomics of Botrytis spp.</title>
        <authorList>
            <person name="Valero-Jimenez C.A."/>
            <person name="Tapia P."/>
            <person name="Veloso J."/>
            <person name="Silva-Moreno E."/>
            <person name="Staats M."/>
            <person name="Valdes J.H."/>
            <person name="Van Kan J.A.L."/>
        </authorList>
    </citation>
    <scope>NUCLEOTIDE SEQUENCE [LARGE SCALE GENOMIC DNA]</scope>
    <source>
        <strain evidence="1 2">MUCL3349</strain>
    </source>
</reference>
<keyword evidence="2" id="KW-1185">Reference proteome</keyword>
<dbReference type="EMBL" id="PQXO01000543">
    <property type="protein sequence ID" value="TGO84142.1"/>
    <property type="molecule type" value="Genomic_DNA"/>
</dbReference>
<dbReference type="Proteomes" id="UP000297280">
    <property type="component" value="Unassembled WGS sequence"/>
</dbReference>
<name>A0A4Z1KIS7_9HELO</name>
<proteinExistence type="predicted"/>
<dbReference type="OrthoDB" id="2687876at2759"/>
<protein>
    <submittedName>
        <fullName evidence="1">Uncharacterized protein</fullName>
    </submittedName>
</protein>
<comment type="caution">
    <text evidence="1">The sequence shown here is derived from an EMBL/GenBank/DDBJ whole genome shotgun (WGS) entry which is preliminary data.</text>
</comment>
<evidence type="ECO:0000313" key="1">
    <source>
        <dbReference type="EMBL" id="TGO84142.1"/>
    </source>
</evidence>
<evidence type="ECO:0000313" key="2">
    <source>
        <dbReference type="Proteomes" id="UP000297280"/>
    </source>
</evidence>
<gene>
    <name evidence="1" type="ORF">BPOR_0544g00070</name>
</gene>
<dbReference type="STRING" id="87229.A0A4Z1KIS7"/>
<organism evidence="1 2">
    <name type="scientific">Botrytis porri</name>
    <dbReference type="NCBI Taxonomy" id="87229"/>
    <lineage>
        <taxon>Eukaryota</taxon>
        <taxon>Fungi</taxon>
        <taxon>Dikarya</taxon>
        <taxon>Ascomycota</taxon>
        <taxon>Pezizomycotina</taxon>
        <taxon>Leotiomycetes</taxon>
        <taxon>Helotiales</taxon>
        <taxon>Sclerotiniaceae</taxon>
        <taxon>Botrytis</taxon>
    </lineage>
</organism>